<dbReference type="PANTHER" id="PTHR19303:SF74">
    <property type="entry name" value="POGO TRANSPOSABLE ELEMENT WITH KRAB DOMAIN"/>
    <property type="match status" value="1"/>
</dbReference>
<evidence type="ECO:0008006" key="7">
    <source>
        <dbReference type="Google" id="ProtNLM"/>
    </source>
</evidence>
<dbReference type="PANTHER" id="PTHR19303">
    <property type="entry name" value="TRANSPOSON"/>
    <property type="match status" value="1"/>
</dbReference>
<accession>A0AAV8X411</accession>
<feature type="domain" description="DDE-1" evidence="3">
    <location>
        <begin position="192"/>
        <end position="332"/>
    </location>
</feature>
<dbReference type="SUPFAM" id="SSF46689">
    <property type="entry name" value="Homeodomain-like"/>
    <property type="match status" value="1"/>
</dbReference>
<comment type="subcellular location">
    <subcellularLocation>
        <location evidence="1">Nucleus</location>
    </subcellularLocation>
</comment>
<reference evidence="5" key="1">
    <citation type="journal article" date="2023" name="Insect Mol. Biol.">
        <title>Genome sequencing provides insights into the evolution of gene families encoding plant cell wall-degrading enzymes in longhorned beetles.</title>
        <authorList>
            <person name="Shin N.R."/>
            <person name="Okamura Y."/>
            <person name="Kirsch R."/>
            <person name="Pauchet Y."/>
        </authorList>
    </citation>
    <scope>NUCLEOTIDE SEQUENCE</scope>
    <source>
        <strain evidence="5">RBIC_L_NR</strain>
    </source>
</reference>
<dbReference type="GO" id="GO:0003677">
    <property type="term" value="F:DNA binding"/>
    <property type="evidence" value="ECO:0007669"/>
    <property type="project" value="InterPro"/>
</dbReference>
<dbReference type="Pfam" id="PF03184">
    <property type="entry name" value="DDE_1"/>
    <property type="match status" value="1"/>
</dbReference>
<dbReference type="InterPro" id="IPR050863">
    <property type="entry name" value="CenT-Element_Derived"/>
</dbReference>
<dbReference type="InterPro" id="IPR036397">
    <property type="entry name" value="RNaseH_sf"/>
</dbReference>
<feature type="domain" description="HTH psq-type" evidence="4">
    <location>
        <begin position="21"/>
        <end position="60"/>
    </location>
</feature>
<evidence type="ECO:0000313" key="6">
    <source>
        <dbReference type="Proteomes" id="UP001162156"/>
    </source>
</evidence>
<evidence type="ECO:0000259" key="4">
    <source>
        <dbReference type="Pfam" id="PF05225"/>
    </source>
</evidence>
<evidence type="ECO:0000313" key="5">
    <source>
        <dbReference type="EMBL" id="KAJ8933286.1"/>
    </source>
</evidence>
<gene>
    <name evidence="5" type="ORF">NQ314_014114</name>
</gene>
<dbReference type="Gene3D" id="3.30.420.10">
    <property type="entry name" value="Ribonuclease H-like superfamily/Ribonuclease H"/>
    <property type="match status" value="1"/>
</dbReference>
<feature type="compositionally biased region" description="Basic and acidic residues" evidence="2">
    <location>
        <begin position="488"/>
        <end position="504"/>
    </location>
</feature>
<dbReference type="InterPro" id="IPR007889">
    <property type="entry name" value="HTH_Psq"/>
</dbReference>
<dbReference type="AlphaFoldDB" id="A0AAV8X411"/>
<comment type="caution">
    <text evidence="5">The sequence shown here is derived from an EMBL/GenBank/DDBJ whole genome shotgun (WGS) entry which is preliminary data.</text>
</comment>
<dbReference type="GO" id="GO:0005634">
    <property type="term" value="C:nucleus"/>
    <property type="evidence" value="ECO:0007669"/>
    <property type="project" value="UniProtKB-SubCell"/>
</dbReference>
<feature type="region of interest" description="Disordered" evidence="2">
    <location>
        <begin position="467"/>
        <end position="510"/>
    </location>
</feature>
<feature type="region of interest" description="Disordered" evidence="2">
    <location>
        <begin position="579"/>
        <end position="614"/>
    </location>
</feature>
<dbReference type="InterPro" id="IPR009057">
    <property type="entry name" value="Homeodomain-like_sf"/>
</dbReference>
<dbReference type="Proteomes" id="UP001162156">
    <property type="component" value="Unassembled WGS sequence"/>
</dbReference>
<keyword evidence="6" id="KW-1185">Reference proteome</keyword>
<feature type="compositionally biased region" description="Basic residues" evidence="2">
    <location>
        <begin position="599"/>
        <end position="614"/>
    </location>
</feature>
<protein>
    <recommendedName>
        <fullName evidence="7">HTH psq-type domain-containing protein</fullName>
    </recommendedName>
</protein>
<feature type="compositionally biased region" description="Basic and acidic residues" evidence="2">
    <location>
        <begin position="579"/>
        <end position="598"/>
    </location>
</feature>
<name>A0AAV8X411_9CUCU</name>
<dbReference type="EMBL" id="JANEYF010003884">
    <property type="protein sequence ID" value="KAJ8933286.1"/>
    <property type="molecule type" value="Genomic_DNA"/>
</dbReference>
<feature type="region of interest" description="Disordered" evidence="2">
    <location>
        <begin position="535"/>
        <end position="559"/>
    </location>
</feature>
<dbReference type="Pfam" id="PF05225">
    <property type="entry name" value="HTH_psq"/>
    <property type="match status" value="1"/>
</dbReference>
<organism evidence="5 6">
    <name type="scientific">Rhamnusium bicolor</name>
    <dbReference type="NCBI Taxonomy" id="1586634"/>
    <lineage>
        <taxon>Eukaryota</taxon>
        <taxon>Metazoa</taxon>
        <taxon>Ecdysozoa</taxon>
        <taxon>Arthropoda</taxon>
        <taxon>Hexapoda</taxon>
        <taxon>Insecta</taxon>
        <taxon>Pterygota</taxon>
        <taxon>Neoptera</taxon>
        <taxon>Endopterygota</taxon>
        <taxon>Coleoptera</taxon>
        <taxon>Polyphaga</taxon>
        <taxon>Cucujiformia</taxon>
        <taxon>Chrysomeloidea</taxon>
        <taxon>Cerambycidae</taxon>
        <taxon>Lepturinae</taxon>
        <taxon>Rhagiini</taxon>
        <taxon>Rhamnusium</taxon>
    </lineage>
</organism>
<evidence type="ECO:0000256" key="2">
    <source>
        <dbReference type="SAM" id="MobiDB-lite"/>
    </source>
</evidence>
<proteinExistence type="predicted"/>
<dbReference type="InterPro" id="IPR004875">
    <property type="entry name" value="DDE_SF_endonuclease_dom"/>
</dbReference>
<sequence>MLKTIKPKPKKVRRKMFQYNEDHLKNALFEIRENKMKIREASRRFNVPKTTIIDRLSGRVPDTLRKPGPPPLLTVEGENRIKNWVINLAKCGFPVKKRDVDRYGARNPEISLREAEGINKARAIVSEEYIRKWFEELMQFLRDNNLMNVLTDDPRRIFNGDESGFGLCPKTGKVLGPKGFKNLYSIQQGNEKENVTVLITFNADGKFAPPLVLFPYIRPPRALVDNMPSEWVLGRSEKGWTTSEVFFKYLSNDFNKWLLKENIPRPIILFVDGHKSHLTMATSEWCDQNQVILYALPPNTTHILQPADVSVFRPMKADWRKTVRLWQSRPENINSCVFNEILTDKTEFEIKVKNGFRKCGIFPLNPDAVDYTKCIVNTSERLKKTQTHVSRRSSENITQRDIRSAKKVINKIKLELQSYGINTEVILNEIDLLVTTMVSPRKSSEGNKENLVEQSSAEPMLVIETDTNDNKTQSTTLNEDEVDVTDVNTEKSEAITEKNEKLDTPETLQQSSEPLANKNEQGPLLPLSQVFDNHLTYPGPIKRSNNTNKKSMGRAPSAISSDKWREYYRKIDEEKQQKNIDIQRKKEERRRLKEDRLQNRKLSKEKRKISKMIL</sequence>
<evidence type="ECO:0000259" key="3">
    <source>
        <dbReference type="Pfam" id="PF03184"/>
    </source>
</evidence>
<evidence type="ECO:0000256" key="1">
    <source>
        <dbReference type="ARBA" id="ARBA00004123"/>
    </source>
</evidence>
<dbReference type="Gene3D" id="1.10.10.60">
    <property type="entry name" value="Homeodomain-like"/>
    <property type="match status" value="1"/>
</dbReference>